<feature type="compositionally biased region" description="Low complexity" evidence="1">
    <location>
        <begin position="64"/>
        <end position="115"/>
    </location>
</feature>
<gene>
    <name evidence="2" type="ORF">RFI_12558</name>
</gene>
<evidence type="ECO:0000313" key="2">
    <source>
        <dbReference type="EMBL" id="ETO24601.1"/>
    </source>
</evidence>
<proteinExistence type="predicted"/>
<evidence type="ECO:0000313" key="3">
    <source>
        <dbReference type="Proteomes" id="UP000023152"/>
    </source>
</evidence>
<protein>
    <submittedName>
        <fullName evidence="2">Histidine kinase</fullName>
    </submittedName>
</protein>
<reference evidence="2 3" key="1">
    <citation type="journal article" date="2013" name="Curr. Biol.">
        <title>The Genome of the Foraminiferan Reticulomyxa filosa.</title>
        <authorList>
            <person name="Glockner G."/>
            <person name="Hulsmann N."/>
            <person name="Schleicher M."/>
            <person name="Noegel A.A."/>
            <person name="Eichinger L."/>
            <person name="Gallinger C."/>
            <person name="Pawlowski J."/>
            <person name="Sierra R."/>
            <person name="Euteneuer U."/>
            <person name="Pillet L."/>
            <person name="Moustafa A."/>
            <person name="Platzer M."/>
            <person name="Groth M."/>
            <person name="Szafranski K."/>
            <person name="Schliwa M."/>
        </authorList>
    </citation>
    <scope>NUCLEOTIDE SEQUENCE [LARGE SCALE GENOMIC DNA]</scope>
</reference>
<dbReference type="AlphaFoldDB" id="X6NF26"/>
<keyword evidence="2" id="KW-0808">Transferase</keyword>
<feature type="non-terminal residue" evidence="2">
    <location>
        <position position="1"/>
    </location>
</feature>
<accession>X6NF26</accession>
<evidence type="ECO:0000256" key="1">
    <source>
        <dbReference type="SAM" id="MobiDB-lite"/>
    </source>
</evidence>
<comment type="caution">
    <text evidence="2">The sequence shown here is derived from an EMBL/GenBank/DDBJ whole genome shotgun (WGS) entry which is preliminary data.</text>
</comment>
<organism evidence="2 3">
    <name type="scientific">Reticulomyxa filosa</name>
    <dbReference type="NCBI Taxonomy" id="46433"/>
    <lineage>
        <taxon>Eukaryota</taxon>
        <taxon>Sar</taxon>
        <taxon>Rhizaria</taxon>
        <taxon>Retaria</taxon>
        <taxon>Foraminifera</taxon>
        <taxon>Monothalamids</taxon>
        <taxon>Reticulomyxidae</taxon>
        <taxon>Reticulomyxa</taxon>
    </lineage>
</organism>
<feature type="region of interest" description="Disordered" evidence="1">
    <location>
        <begin position="217"/>
        <end position="262"/>
    </location>
</feature>
<keyword evidence="3" id="KW-1185">Reference proteome</keyword>
<keyword evidence="2" id="KW-0418">Kinase</keyword>
<feature type="region of interest" description="Disordered" evidence="1">
    <location>
        <begin position="59"/>
        <end position="123"/>
    </location>
</feature>
<dbReference type="EMBL" id="ASPP01009119">
    <property type="protein sequence ID" value="ETO24601.1"/>
    <property type="molecule type" value="Genomic_DNA"/>
</dbReference>
<dbReference type="Proteomes" id="UP000023152">
    <property type="component" value="Unassembled WGS sequence"/>
</dbReference>
<name>X6NF26_RETFI</name>
<sequence length="262" mass="29437">CILAKRGKKIITIIKKKFATGAILFATNTDHYPLKIGQEIIKVFKKSVKKLSNIRYSNMNPTDTQIQSSTTSSNFSNGNQLSTSVSNSTNNTTTNTGTSSNVPITTTTTTPTTTTNVPKMSTSVPTGISTINTLQNLNNSIPFFFFFWKTNKKKKTKNGAVDMSMYEKLFVTNIPGNLREEQFSQLLQPYQQNGGLRELKFFKRVVTGIFLRWKEGSNKTKNQKPKSSQLNIAQRERRRRGGGRNNNSGDNGKRYKTIIQNK</sequence>
<dbReference type="GO" id="GO:0016301">
    <property type="term" value="F:kinase activity"/>
    <property type="evidence" value="ECO:0007669"/>
    <property type="project" value="UniProtKB-KW"/>
</dbReference>